<dbReference type="EMBL" id="CP007264">
    <property type="protein sequence ID" value="AHL23802.1"/>
    <property type="molecule type" value="Genomic_DNA"/>
</dbReference>
<evidence type="ECO:0000313" key="1">
    <source>
        <dbReference type="EMBL" id="AHL23802.1"/>
    </source>
</evidence>
<name>W8NX88_9EURY</name>
<accession>W8NX88</accession>
<evidence type="ECO:0000313" key="2">
    <source>
        <dbReference type="Proteomes" id="UP000019434"/>
    </source>
</evidence>
<gene>
    <name evidence="1" type="ORF">BD01_2212</name>
</gene>
<protein>
    <submittedName>
        <fullName evidence="1">Uncharacterized protein</fullName>
    </submittedName>
</protein>
<proteinExistence type="predicted"/>
<dbReference type="Proteomes" id="UP000019434">
    <property type="component" value="Chromosome"/>
</dbReference>
<keyword evidence="2" id="KW-1185">Reference proteome</keyword>
<organism evidence="1 2">
    <name type="scientific">Thermococcus nautili</name>
    <dbReference type="NCBI Taxonomy" id="195522"/>
    <lineage>
        <taxon>Archaea</taxon>
        <taxon>Methanobacteriati</taxon>
        <taxon>Methanobacteriota</taxon>
        <taxon>Thermococci</taxon>
        <taxon>Thermococcales</taxon>
        <taxon>Thermococcaceae</taxon>
        <taxon>Thermococcus</taxon>
    </lineage>
</organism>
<dbReference type="HOGENOM" id="CLU_219927_1_0_2"/>
<dbReference type="KEGG" id="tnu:BD01_2212"/>
<dbReference type="STRING" id="195522.BD01_2212"/>
<reference evidence="1 2" key="1">
    <citation type="submission" date="2014-02" db="EMBL/GenBank/DDBJ databases">
        <title>Genome Sequence of an Hyperthermophilic Archaeon, Thermococcus nautili 30-1, producing viral vesicles.</title>
        <authorList>
            <person name="Oberto J."/>
            <person name="Gaudin M."/>
            <person name="Cossu M."/>
            <person name="Gorlas A."/>
            <person name="Slesarev A."/>
            <person name="Marguet E."/>
            <person name="Forterre P."/>
        </authorList>
    </citation>
    <scope>NUCLEOTIDE SEQUENCE [LARGE SCALE GENOMIC DNA]</scope>
    <source>
        <strain evidence="1 2">30-1</strain>
    </source>
</reference>
<dbReference type="AlphaFoldDB" id="W8NX88"/>
<sequence length="35" mass="4568">MMWPMAMYEYMLMREREKKRRKPIPEELEYVEMLQ</sequence>